<evidence type="ECO:0000313" key="1">
    <source>
        <dbReference type="EMBL" id="ORY10399.1"/>
    </source>
</evidence>
<keyword evidence="2" id="KW-1185">Reference proteome</keyword>
<gene>
    <name evidence="1" type="ORF">BCR34DRAFT_350206</name>
</gene>
<evidence type="ECO:0000313" key="2">
    <source>
        <dbReference type="Proteomes" id="UP000193144"/>
    </source>
</evidence>
<comment type="caution">
    <text evidence="1">The sequence shown here is derived from an EMBL/GenBank/DDBJ whole genome shotgun (WGS) entry which is preliminary data.</text>
</comment>
<proteinExistence type="predicted"/>
<organism evidence="1 2">
    <name type="scientific">Clohesyomyces aquaticus</name>
    <dbReference type="NCBI Taxonomy" id="1231657"/>
    <lineage>
        <taxon>Eukaryota</taxon>
        <taxon>Fungi</taxon>
        <taxon>Dikarya</taxon>
        <taxon>Ascomycota</taxon>
        <taxon>Pezizomycotina</taxon>
        <taxon>Dothideomycetes</taxon>
        <taxon>Pleosporomycetidae</taxon>
        <taxon>Pleosporales</taxon>
        <taxon>Lindgomycetaceae</taxon>
        <taxon>Clohesyomyces</taxon>
    </lineage>
</organism>
<protein>
    <submittedName>
        <fullName evidence="1">Uncharacterized protein</fullName>
    </submittedName>
</protein>
<name>A0A1Y1ZJN0_9PLEO</name>
<reference evidence="1 2" key="1">
    <citation type="submission" date="2016-07" db="EMBL/GenBank/DDBJ databases">
        <title>Pervasive Adenine N6-methylation of Active Genes in Fungi.</title>
        <authorList>
            <consortium name="DOE Joint Genome Institute"/>
            <person name="Mondo S.J."/>
            <person name="Dannebaum R.O."/>
            <person name="Kuo R.C."/>
            <person name="Labutti K."/>
            <person name="Haridas S."/>
            <person name="Kuo A."/>
            <person name="Salamov A."/>
            <person name="Ahrendt S.R."/>
            <person name="Lipzen A."/>
            <person name="Sullivan W."/>
            <person name="Andreopoulos W.B."/>
            <person name="Clum A."/>
            <person name="Lindquist E."/>
            <person name="Daum C."/>
            <person name="Ramamoorthy G.K."/>
            <person name="Gryganskyi A."/>
            <person name="Culley D."/>
            <person name="Magnuson J.K."/>
            <person name="James T.Y."/>
            <person name="O'Malley M.A."/>
            <person name="Stajich J.E."/>
            <person name="Spatafora J.W."/>
            <person name="Visel A."/>
            <person name="Grigoriev I.V."/>
        </authorList>
    </citation>
    <scope>NUCLEOTIDE SEQUENCE [LARGE SCALE GENOMIC DNA]</scope>
    <source>
        <strain evidence="1 2">CBS 115471</strain>
    </source>
</reference>
<sequence>MTIRLLGDLVEGTVLYLSRRSFNSRDTYIVHAHAQARHSRVYVLVKGDVHSRPLTSQHYTNHPARGAIVPHRAARRGAGRVRAFTRRLSLLSRPEDGPRGLEPACSDRPMPTLSQRSLGLHQSRPGLAANAWWPTISSAHIICLRRRSHTSDQPSFRAGGSECR</sequence>
<dbReference type="EMBL" id="MCFA01000073">
    <property type="protein sequence ID" value="ORY10399.1"/>
    <property type="molecule type" value="Genomic_DNA"/>
</dbReference>
<dbReference type="AlphaFoldDB" id="A0A1Y1ZJN0"/>
<accession>A0A1Y1ZJN0</accession>
<dbReference type="Proteomes" id="UP000193144">
    <property type="component" value="Unassembled WGS sequence"/>
</dbReference>